<evidence type="ECO:0000313" key="2">
    <source>
        <dbReference type="EMBL" id="KAL3080172.1"/>
    </source>
</evidence>
<evidence type="ECO:0000313" key="3">
    <source>
        <dbReference type="Proteomes" id="UP001620645"/>
    </source>
</evidence>
<comment type="caution">
    <text evidence="2">The sequence shown here is derived from an EMBL/GenBank/DDBJ whole genome shotgun (WGS) entry which is preliminary data.</text>
</comment>
<reference evidence="2 3" key="1">
    <citation type="submission" date="2024-10" db="EMBL/GenBank/DDBJ databases">
        <authorList>
            <person name="Kim D."/>
        </authorList>
    </citation>
    <scope>NUCLEOTIDE SEQUENCE [LARGE SCALE GENOMIC DNA]</scope>
    <source>
        <strain evidence="2">Taebaek</strain>
    </source>
</reference>
<organism evidence="2 3">
    <name type="scientific">Heterodera schachtii</name>
    <name type="common">Sugarbeet cyst nematode worm</name>
    <name type="synonym">Tylenchus schachtii</name>
    <dbReference type="NCBI Taxonomy" id="97005"/>
    <lineage>
        <taxon>Eukaryota</taxon>
        <taxon>Metazoa</taxon>
        <taxon>Ecdysozoa</taxon>
        <taxon>Nematoda</taxon>
        <taxon>Chromadorea</taxon>
        <taxon>Rhabditida</taxon>
        <taxon>Tylenchina</taxon>
        <taxon>Tylenchomorpha</taxon>
        <taxon>Tylenchoidea</taxon>
        <taxon>Heteroderidae</taxon>
        <taxon>Heteroderinae</taxon>
        <taxon>Heterodera</taxon>
    </lineage>
</organism>
<dbReference type="EMBL" id="JBICCN010000297">
    <property type="protein sequence ID" value="KAL3080172.1"/>
    <property type="molecule type" value="Genomic_DNA"/>
</dbReference>
<feature type="signal peptide" evidence="1">
    <location>
        <begin position="1"/>
        <end position="23"/>
    </location>
</feature>
<accession>A0ABD2IM02</accession>
<feature type="chain" id="PRO_5044819419" evidence="1">
    <location>
        <begin position="24"/>
        <end position="311"/>
    </location>
</feature>
<keyword evidence="1" id="KW-0732">Signal</keyword>
<gene>
    <name evidence="2" type="ORF">niasHS_013844</name>
</gene>
<protein>
    <submittedName>
        <fullName evidence="2">Uncharacterized protein</fullName>
    </submittedName>
</protein>
<dbReference type="AlphaFoldDB" id="A0ABD2IM02"/>
<sequence length="311" mass="35370">MFYFQFNVMLVSVVALLFDNTNSVWFGPLSEDDLRFLREQGVTIKNPTTSEEIANGFKLFGKIITDMVFWKPPSYEQFKQQEWAEIRNQDGKEQKVLLVNFDQRIHKLCQFSARHSDGEDEKVKKILDEKFNITNRKKGDKFDPRFCFGWQSGCSTTACFDRDSGEPIFVVNGCSGGGMTCYTDEFTGPCHDQNGFIRCDLCETFVPDLMKTPDMAKFFKALTKVNRFCNRHKLEMPEKLTRTDRRTTTTTIAPHFFPNFTQSTTTDAANFTPIGQLPTVASGAEIESLLSITGTVLVSLIVLSVRLGVQF</sequence>
<evidence type="ECO:0000256" key="1">
    <source>
        <dbReference type="SAM" id="SignalP"/>
    </source>
</evidence>
<dbReference type="Proteomes" id="UP001620645">
    <property type="component" value="Unassembled WGS sequence"/>
</dbReference>
<name>A0ABD2IM02_HETSC</name>
<keyword evidence="3" id="KW-1185">Reference proteome</keyword>
<proteinExistence type="predicted"/>